<keyword evidence="1" id="KW-0479">Metal-binding</keyword>
<dbReference type="PROSITE" id="PS50114">
    <property type="entry name" value="GATA_ZN_FINGER_2"/>
    <property type="match status" value="1"/>
</dbReference>
<dbReference type="GO" id="GO:0043565">
    <property type="term" value="F:sequence-specific DNA binding"/>
    <property type="evidence" value="ECO:0007669"/>
    <property type="project" value="InterPro"/>
</dbReference>
<evidence type="ECO:0000256" key="4">
    <source>
        <dbReference type="ARBA" id="ARBA00023015"/>
    </source>
</evidence>
<dbReference type="Pfam" id="PF00320">
    <property type="entry name" value="GATA"/>
    <property type="match status" value="1"/>
</dbReference>
<proteinExistence type="inferred from homology"/>
<comment type="function">
    <text evidence="7">Transcriptional regulator that specifically binds 5'-GATA-3' or 5'-GAT-3' motifs within gene promoters.</text>
</comment>
<keyword evidence="3" id="KW-0862">Zinc</keyword>
<keyword evidence="2" id="KW-0863">Zinc-finger</keyword>
<evidence type="ECO:0000256" key="1">
    <source>
        <dbReference type="ARBA" id="ARBA00022723"/>
    </source>
</evidence>
<dbReference type="Proteomes" id="UP000722791">
    <property type="component" value="Unassembled WGS sequence"/>
</dbReference>
<feature type="compositionally biased region" description="Polar residues" evidence="8">
    <location>
        <begin position="266"/>
        <end position="280"/>
    </location>
</feature>
<evidence type="ECO:0000256" key="2">
    <source>
        <dbReference type="ARBA" id="ARBA00022771"/>
    </source>
</evidence>
<sequence>RISLHERAVSRSCPSTAATRLRYTHLLTREYRRLRCLQRLPKKIPGASRFLSRFLCVTMSPAPANESAVFLSPFFASSAAAAPLSERDCNGAIACPAVSKASTAACAMRRGASFLDADDACLALSDKTSFLIPEDSYLPGQENFAAAPCAPAGLLRAPYRCPSSGAVCPLYSPSHTALVAAKSRPRMATPFLLDAPVFGGEEEFAAASVCFEKAVQALEMVERPSGLRDQSDTCLPANTDHRQSESTLSSDSCDGGRRHSGAEFGEQQQRTPNQLATRRVSSLAPSPPASELAGGVEDQFFPGLSYEQVVVAAVSRYGQDGPDAAESAAPDFCQSTQPAQEPNAASGAVDTITSSVAMFRVSTADTAATTASLDGAVPAAPAPVARAFHHKTGGPCDHCGATESPQWRRGPPAKPMLCNACGTRFRRTNQLNPAAAVSTANKAAAAAAAPFAKRNASKRDPPYVATLSSKRGRYSIAH</sequence>
<dbReference type="SUPFAM" id="SSF57716">
    <property type="entry name" value="Glucocorticoid receptor-like (DNA-binding domain)"/>
    <property type="match status" value="1"/>
</dbReference>
<dbReference type="InterPro" id="IPR013088">
    <property type="entry name" value="Znf_NHR/GATA"/>
</dbReference>
<dbReference type="EMBL" id="BNCQ01000012">
    <property type="protein sequence ID" value="GIM02675.1"/>
    <property type="molecule type" value="Genomic_DNA"/>
</dbReference>
<dbReference type="GO" id="GO:0008270">
    <property type="term" value="F:zinc ion binding"/>
    <property type="evidence" value="ECO:0007669"/>
    <property type="project" value="UniProtKB-KW"/>
</dbReference>
<protein>
    <submittedName>
        <fullName evidence="9">Uncharacterized protein</fullName>
    </submittedName>
</protein>
<dbReference type="AlphaFoldDB" id="A0A8J4LMT6"/>
<gene>
    <name evidence="9" type="ORF">Vretimale_7517</name>
</gene>
<dbReference type="CDD" id="cd00202">
    <property type="entry name" value="ZnF_GATA"/>
    <property type="match status" value="1"/>
</dbReference>
<evidence type="ECO:0000256" key="3">
    <source>
        <dbReference type="ARBA" id="ARBA00022833"/>
    </source>
</evidence>
<evidence type="ECO:0000256" key="6">
    <source>
        <dbReference type="ARBA" id="ARBA00024019"/>
    </source>
</evidence>
<dbReference type="GO" id="GO:0006355">
    <property type="term" value="P:regulation of DNA-templated transcription"/>
    <property type="evidence" value="ECO:0007669"/>
    <property type="project" value="InterPro"/>
</dbReference>
<dbReference type="SMART" id="SM00401">
    <property type="entry name" value="ZnF_GATA"/>
    <property type="match status" value="1"/>
</dbReference>
<dbReference type="OrthoDB" id="515401at2759"/>
<evidence type="ECO:0000256" key="8">
    <source>
        <dbReference type="SAM" id="MobiDB-lite"/>
    </source>
</evidence>
<dbReference type="PANTHER" id="PTHR47172:SF24">
    <property type="entry name" value="GATA ZINC FINGER DOMAIN-CONTAINING PROTEIN 14-RELATED"/>
    <property type="match status" value="1"/>
</dbReference>
<evidence type="ECO:0000313" key="9">
    <source>
        <dbReference type="EMBL" id="GIM02675.1"/>
    </source>
</evidence>
<evidence type="ECO:0000313" key="10">
    <source>
        <dbReference type="Proteomes" id="UP000722791"/>
    </source>
</evidence>
<name>A0A8J4LMT6_9CHLO</name>
<keyword evidence="5" id="KW-0804">Transcription</keyword>
<keyword evidence="4" id="KW-0805">Transcription regulation</keyword>
<evidence type="ECO:0000256" key="7">
    <source>
        <dbReference type="ARBA" id="ARBA00037539"/>
    </source>
</evidence>
<comment type="similarity">
    <text evidence="6">Belongs to the type IV zinc-finger family. Class B subfamily.</text>
</comment>
<feature type="compositionally biased region" description="Low complexity" evidence="8">
    <location>
        <begin position="281"/>
        <end position="293"/>
    </location>
</feature>
<dbReference type="InterPro" id="IPR000679">
    <property type="entry name" value="Znf_GATA"/>
</dbReference>
<organism evidence="9 10">
    <name type="scientific">Volvox reticuliferus</name>
    <dbReference type="NCBI Taxonomy" id="1737510"/>
    <lineage>
        <taxon>Eukaryota</taxon>
        <taxon>Viridiplantae</taxon>
        <taxon>Chlorophyta</taxon>
        <taxon>core chlorophytes</taxon>
        <taxon>Chlorophyceae</taxon>
        <taxon>CS clade</taxon>
        <taxon>Chlamydomonadales</taxon>
        <taxon>Volvocaceae</taxon>
        <taxon>Volvox</taxon>
    </lineage>
</organism>
<dbReference type="PANTHER" id="PTHR47172">
    <property type="entry name" value="OS01G0976800 PROTEIN"/>
    <property type="match status" value="1"/>
</dbReference>
<feature type="non-terminal residue" evidence="9">
    <location>
        <position position="478"/>
    </location>
</feature>
<accession>A0A8J4LMT6</accession>
<evidence type="ECO:0000256" key="5">
    <source>
        <dbReference type="ARBA" id="ARBA00023163"/>
    </source>
</evidence>
<feature type="region of interest" description="Disordered" evidence="8">
    <location>
        <begin position="223"/>
        <end position="294"/>
    </location>
</feature>
<comment type="caution">
    <text evidence="9">The sequence shown here is derived from an EMBL/GenBank/DDBJ whole genome shotgun (WGS) entry which is preliminary data.</text>
</comment>
<dbReference type="Gene3D" id="3.30.50.10">
    <property type="entry name" value="Erythroid Transcription Factor GATA-1, subunit A"/>
    <property type="match status" value="1"/>
</dbReference>
<reference evidence="9" key="1">
    <citation type="journal article" date="2021" name="Proc. Natl. Acad. Sci. U.S.A.">
        <title>Three genomes in the algal genus Volvox reveal the fate of a haploid sex-determining region after a transition to homothallism.</title>
        <authorList>
            <person name="Yamamoto K."/>
            <person name="Hamaji T."/>
            <person name="Kawai-Toyooka H."/>
            <person name="Matsuzaki R."/>
            <person name="Takahashi F."/>
            <person name="Nishimura Y."/>
            <person name="Kawachi M."/>
            <person name="Noguchi H."/>
            <person name="Minakuchi Y."/>
            <person name="Umen J.G."/>
            <person name="Toyoda A."/>
            <person name="Nozaki H."/>
        </authorList>
    </citation>
    <scope>NUCLEOTIDE SEQUENCE</scope>
    <source>
        <strain evidence="9">NIES-3785</strain>
    </source>
</reference>